<dbReference type="AlphaFoldDB" id="A0A4Y2VDN3"/>
<comment type="caution">
    <text evidence="1">The sequence shown here is derived from an EMBL/GenBank/DDBJ whole genome shotgun (WGS) entry which is preliminary data.</text>
</comment>
<dbReference type="EMBL" id="BGPR01046444">
    <property type="protein sequence ID" value="GBO23393.1"/>
    <property type="molecule type" value="Genomic_DNA"/>
</dbReference>
<proteinExistence type="predicted"/>
<dbReference type="Proteomes" id="UP000499080">
    <property type="component" value="Unassembled WGS sequence"/>
</dbReference>
<organism evidence="1 2">
    <name type="scientific">Araneus ventricosus</name>
    <name type="common">Orbweaver spider</name>
    <name type="synonym">Epeira ventricosa</name>
    <dbReference type="NCBI Taxonomy" id="182803"/>
    <lineage>
        <taxon>Eukaryota</taxon>
        <taxon>Metazoa</taxon>
        <taxon>Ecdysozoa</taxon>
        <taxon>Arthropoda</taxon>
        <taxon>Chelicerata</taxon>
        <taxon>Arachnida</taxon>
        <taxon>Araneae</taxon>
        <taxon>Araneomorphae</taxon>
        <taxon>Entelegynae</taxon>
        <taxon>Araneoidea</taxon>
        <taxon>Araneidae</taxon>
        <taxon>Araneus</taxon>
    </lineage>
</organism>
<accession>A0A4Y2VDN3</accession>
<evidence type="ECO:0000313" key="2">
    <source>
        <dbReference type="Proteomes" id="UP000499080"/>
    </source>
</evidence>
<name>A0A4Y2VDN3_ARAVE</name>
<evidence type="ECO:0000313" key="1">
    <source>
        <dbReference type="EMBL" id="GBO23393.1"/>
    </source>
</evidence>
<sequence>MKRMTSHHGSVSLKVGPCLRQEKYDGFKTGSGDVSWSEPVATKRVTSCQENLRTGSAHPVIFFVGRRVLVGRDSRKSNVYGICLLASLHGPAAKF</sequence>
<reference evidence="1 2" key="1">
    <citation type="journal article" date="2019" name="Sci. Rep.">
        <title>Orb-weaving spider Araneus ventricosus genome elucidates the spidroin gene catalogue.</title>
        <authorList>
            <person name="Kono N."/>
            <person name="Nakamura H."/>
            <person name="Ohtoshi R."/>
            <person name="Moran D.A.P."/>
            <person name="Shinohara A."/>
            <person name="Yoshida Y."/>
            <person name="Fujiwara M."/>
            <person name="Mori M."/>
            <person name="Tomita M."/>
            <person name="Arakawa K."/>
        </authorList>
    </citation>
    <scope>NUCLEOTIDE SEQUENCE [LARGE SCALE GENOMIC DNA]</scope>
</reference>
<gene>
    <name evidence="1" type="ORF">AVEN_237636_1</name>
</gene>
<protein>
    <submittedName>
        <fullName evidence="1">Uncharacterized protein</fullName>
    </submittedName>
</protein>
<keyword evidence="2" id="KW-1185">Reference proteome</keyword>